<accession>A0A848EL82</accession>
<dbReference type="RefSeq" id="WP_170056455.1">
    <property type="nucleotide sequence ID" value="NZ_JABBKX010000013.1"/>
</dbReference>
<gene>
    <name evidence="1" type="ORF">GWK16_23710</name>
</gene>
<reference evidence="1 2" key="1">
    <citation type="submission" date="2020-03" db="EMBL/GenBank/DDBJ databases">
        <authorList>
            <person name="Sun Q."/>
        </authorList>
    </citation>
    <scope>NUCLEOTIDE SEQUENCE [LARGE SCALE GENOMIC DNA]</scope>
    <source>
        <strain evidence="1 2">JC162</strain>
    </source>
</reference>
<sequence>MATGPWRRRTVHDLVFAIDGSGWHEPAMRDAVGFRWSGPGRFSVLRVAAPPGPGRGEAQIVLDPGEAIPDVAVFLNGQRLAVAPRRLGASGVLDFAWDAAAAEGAGPLEFWFLADRITQLPAPGERMRGVGFRLSTLTIESADDGPAPARESAALIAGRRFLAERLPVAAGKPWVSFRSQGETRLLDLRLDGARLGPTPQPHLAFAIQAGAGGTELALGAPGGGTVTAGLTADGAWRSGIGLSPRDELLVLRLVGELPRAFGRWLDQAMAGAAPDAELLSFWRTQLGLIARAADARLAALLADGPDPYAGDPAVPFAWPSVST</sequence>
<name>A0A848EL82_9PROT</name>
<dbReference type="Proteomes" id="UP000548582">
    <property type="component" value="Unassembled WGS sequence"/>
</dbReference>
<organism evidence="1 2">
    <name type="scientific">Neoroseomonas marina</name>
    <dbReference type="NCBI Taxonomy" id="1232220"/>
    <lineage>
        <taxon>Bacteria</taxon>
        <taxon>Pseudomonadati</taxon>
        <taxon>Pseudomonadota</taxon>
        <taxon>Alphaproteobacteria</taxon>
        <taxon>Acetobacterales</taxon>
        <taxon>Acetobacteraceae</taxon>
        <taxon>Neoroseomonas</taxon>
    </lineage>
</organism>
<evidence type="ECO:0000313" key="1">
    <source>
        <dbReference type="EMBL" id="NMJ44275.1"/>
    </source>
</evidence>
<dbReference type="EMBL" id="JABBKX010000013">
    <property type="protein sequence ID" value="NMJ44275.1"/>
    <property type="molecule type" value="Genomic_DNA"/>
</dbReference>
<proteinExistence type="predicted"/>
<keyword evidence="2" id="KW-1185">Reference proteome</keyword>
<evidence type="ECO:0000313" key="2">
    <source>
        <dbReference type="Proteomes" id="UP000548582"/>
    </source>
</evidence>
<comment type="caution">
    <text evidence="1">The sequence shown here is derived from an EMBL/GenBank/DDBJ whole genome shotgun (WGS) entry which is preliminary data.</text>
</comment>
<dbReference type="AlphaFoldDB" id="A0A848EL82"/>
<protein>
    <submittedName>
        <fullName evidence="1">Uncharacterized protein</fullName>
    </submittedName>
</protein>